<keyword evidence="1" id="KW-0653">Protein transport</keyword>
<name>A0ABU3QYE5_9GAMM</name>
<dbReference type="InterPro" id="IPR007690">
    <property type="entry name" value="T2SS_GspM"/>
</dbReference>
<dbReference type="Proteomes" id="UP001257914">
    <property type="component" value="Unassembled WGS sequence"/>
</dbReference>
<evidence type="ECO:0000256" key="1">
    <source>
        <dbReference type="PIRNR" id="PIRNR006291"/>
    </source>
</evidence>
<keyword evidence="4" id="KW-1185">Reference proteome</keyword>
<keyword evidence="2" id="KW-1133">Transmembrane helix</keyword>
<dbReference type="EMBL" id="JAWCUA010000003">
    <property type="protein sequence ID" value="MDU0112464.1"/>
    <property type="molecule type" value="Genomic_DNA"/>
</dbReference>
<keyword evidence="2" id="KW-0812">Transmembrane</keyword>
<evidence type="ECO:0000313" key="3">
    <source>
        <dbReference type="EMBL" id="MDU0112464.1"/>
    </source>
</evidence>
<comment type="similarity">
    <text evidence="1">Belongs to the GSP M family.</text>
</comment>
<organism evidence="3 4">
    <name type="scientific">Psychrosphaera aquimarina</name>
    <dbReference type="NCBI Taxonomy" id="2044854"/>
    <lineage>
        <taxon>Bacteria</taxon>
        <taxon>Pseudomonadati</taxon>
        <taxon>Pseudomonadota</taxon>
        <taxon>Gammaproteobacteria</taxon>
        <taxon>Alteromonadales</taxon>
        <taxon>Pseudoalteromonadaceae</taxon>
        <taxon>Psychrosphaera</taxon>
    </lineage>
</organism>
<proteinExistence type="inferred from homology"/>
<accession>A0ABU3QYE5</accession>
<sequence length="164" mass="18469">MDKLKQIINTWLNSKTENEQRLVKIAGIFFVVFIVISVVSSINKNVTESEKKLTQQLELNRWAKQQIDIIKAANKTSATGVSGQSSITQVINATAKKYGVVIERIQPQKTDLVKVGINEIGFNNLMSWLSELQTKHNINAQNIDFSKADTLGMVKIRRLDLGRE</sequence>
<keyword evidence="1" id="KW-1003">Cell membrane</keyword>
<evidence type="ECO:0000256" key="2">
    <source>
        <dbReference type="SAM" id="Phobius"/>
    </source>
</evidence>
<comment type="caution">
    <text evidence="3">The sequence shown here is derived from an EMBL/GenBank/DDBJ whole genome shotgun (WGS) entry which is preliminary data.</text>
</comment>
<dbReference type="PIRSF" id="PIRSF006291">
    <property type="entry name" value="GspM"/>
    <property type="match status" value="1"/>
</dbReference>
<dbReference type="Pfam" id="PF04612">
    <property type="entry name" value="T2SSM"/>
    <property type="match status" value="1"/>
</dbReference>
<keyword evidence="1" id="KW-0813">Transport</keyword>
<keyword evidence="1 2" id="KW-0472">Membrane</keyword>
<gene>
    <name evidence="3" type="primary">gspM</name>
    <name evidence="3" type="ORF">RT723_05500</name>
</gene>
<reference evidence="3 4" key="1">
    <citation type="submission" date="2023-10" db="EMBL/GenBank/DDBJ databases">
        <title>Psychrosphaera aquimaarina strain SW33 isolated from seawater.</title>
        <authorList>
            <person name="Bayburt H."/>
            <person name="Kim J.M."/>
            <person name="Choi B.J."/>
            <person name="Jeon C.O."/>
        </authorList>
    </citation>
    <scope>NUCLEOTIDE SEQUENCE [LARGE SCALE GENOMIC DNA]</scope>
    <source>
        <strain evidence="3 4">KCTC 52743</strain>
    </source>
</reference>
<protein>
    <recommendedName>
        <fullName evidence="1">Type II secretion system protein M</fullName>
        <shortName evidence="1">T2SS protein M</shortName>
    </recommendedName>
    <alternativeName>
        <fullName evidence="1">General secretion pathway protein M</fullName>
    </alternativeName>
</protein>
<feature type="transmembrane region" description="Helical" evidence="2">
    <location>
        <begin position="21"/>
        <end position="42"/>
    </location>
</feature>
<comment type="function">
    <text evidence="1">Inner membrane component of the type II secretion system required for the energy-dependent secretion of extracellular factors such as proteases and toxins from the periplasm.</text>
</comment>
<comment type="subcellular location">
    <subcellularLocation>
        <location evidence="1">Cell inner membrane</location>
    </subcellularLocation>
</comment>
<keyword evidence="1" id="KW-0997">Cell inner membrane</keyword>
<evidence type="ECO:0000313" key="4">
    <source>
        <dbReference type="Proteomes" id="UP001257914"/>
    </source>
</evidence>
<dbReference type="RefSeq" id="WP_216055188.1">
    <property type="nucleotide sequence ID" value="NZ_JAWCUA010000003.1"/>
</dbReference>